<dbReference type="PANTHER" id="PTHR12151">
    <property type="entry name" value="ELECTRON TRANSPORT PROTIN SCO1/SENC FAMILY MEMBER"/>
    <property type="match status" value="1"/>
</dbReference>
<keyword evidence="4" id="KW-1015">Disulfide bond</keyword>
<evidence type="ECO:0000256" key="4">
    <source>
        <dbReference type="PIRSR" id="PIRSR603782-2"/>
    </source>
</evidence>
<feature type="disulfide bond" description="Redox-active" evidence="4">
    <location>
        <begin position="62"/>
        <end position="66"/>
    </location>
</feature>
<dbReference type="AlphaFoldDB" id="A0A2S5GCX2"/>
<keyword evidence="5" id="KW-0732">Signal</keyword>
<dbReference type="InterPro" id="IPR036249">
    <property type="entry name" value="Thioredoxin-like_sf"/>
</dbReference>
<dbReference type="Gene3D" id="3.40.30.10">
    <property type="entry name" value="Glutaredoxin"/>
    <property type="match status" value="1"/>
</dbReference>
<feature type="signal peptide" evidence="5">
    <location>
        <begin position="1"/>
        <end position="18"/>
    </location>
</feature>
<dbReference type="GO" id="GO:0046872">
    <property type="term" value="F:metal ion binding"/>
    <property type="evidence" value="ECO:0007669"/>
    <property type="project" value="UniProtKB-KW"/>
</dbReference>
<dbReference type="PROSITE" id="PS51257">
    <property type="entry name" value="PROKAR_LIPOPROTEIN"/>
    <property type="match status" value="1"/>
</dbReference>
<feature type="domain" description="Thioredoxin" evidence="6">
    <location>
        <begin position="24"/>
        <end position="186"/>
    </location>
</feature>
<keyword evidence="2 3" id="KW-0186">Copper</keyword>
<organism evidence="7 8">
    <name type="scientific">Jeotgalibacillus proteolyticus</name>
    <dbReference type="NCBI Taxonomy" id="2082395"/>
    <lineage>
        <taxon>Bacteria</taxon>
        <taxon>Bacillati</taxon>
        <taxon>Bacillota</taxon>
        <taxon>Bacilli</taxon>
        <taxon>Bacillales</taxon>
        <taxon>Caryophanaceae</taxon>
        <taxon>Jeotgalibacillus</taxon>
    </lineage>
</organism>
<dbReference type="CDD" id="cd02968">
    <property type="entry name" value="SCO"/>
    <property type="match status" value="1"/>
</dbReference>
<comment type="similarity">
    <text evidence="1">Belongs to the SCO1/2 family.</text>
</comment>
<comment type="caution">
    <text evidence="7">The sequence shown here is derived from an EMBL/GenBank/DDBJ whole genome shotgun (WGS) entry which is preliminary data.</text>
</comment>
<keyword evidence="3" id="KW-0479">Metal-binding</keyword>
<evidence type="ECO:0000256" key="2">
    <source>
        <dbReference type="ARBA" id="ARBA00023008"/>
    </source>
</evidence>
<dbReference type="RefSeq" id="WP_104057637.1">
    <property type="nucleotide sequence ID" value="NZ_PREZ01000003.1"/>
</dbReference>
<feature type="binding site" evidence="3">
    <location>
        <position position="62"/>
    </location>
    <ligand>
        <name>Cu cation</name>
        <dbReference type="ChEBI" id="CHEBI:23378"/>
    </ligand>
</feature>
<feature type="binding site" evidence="3">
    <location>
        <position position="66"/>
    </location>
    <ligand>
        <name>Cu cation</name>
        <dbReference type="ChEBI" id="CHEBI:23378"/>
    </ligand>
</feature>
<accession>A0A2S5GCX2</accession>
<dbReference type="PROSITE" id="PS51352">
    <property type="entry name" value="THIOREDOXIN_2"/>
    <property type="match status" value="1"/>
</dbReference>
<dbReference type="Pfam" id="PF02630">
    <property type="entry name" value="SCO1-SenC"/>
    <property type="match status" value="1"/>
</dbReference>
<dbReference type="EMBL" id="PREZ01000003">
    <property type="protein sequence ID" value="PPA70887.1"/>
    <property type="molecule type" value="Genomic_DNA"/>
</dbReference>
<proteinExistence type="inferred from homology"/>
<evidence type="ECO:0000256" key="3">
    <source>
        <dbReference type="PIRSR" id="PIRSR603782-1"/>
    </source>
</evidence>
<evidence type="ECO:0000256" key="5">
    <source>
        <dbReference type="SAM" id="SignalP"/>
    </source>
</evidence>
<dbReference type="InterPro" id="IPR003782">
    <property type="entry name" value="SCO1/SenC"/>
</dbReference>
<evidence type="ECO:0000313" key="7">
    <source>
        <dbReference type="EMBL" id="PPA70887.1"/>
    </source>
</evidence>
<dbReference type="InterPro" id="IPR013766">
    <property type="entry name" value="Thioredoxin_domain"/>
</dbReference>
<feature type="binding site" evidence="3">
    <location>
        <position position="152"/>
    </location>
    <ligand>
        <name>Cu cation</name>
        <dbReference type="ChEBI" id="CHEBI:23378"/>
    </ligand>
</feature>
<protein>
    <submittedName>
        <fullName evidence="7">Cytochrome c oxidase assembly protein</fullName>
    </submittedName>
</protein>
<reference evidence="7 8" key="1">
    <citation type="submission" date="2018-02" db="EMBL/GenBank/DDBJ databases">
        <title>Jeotgalibacillus proteolyticum sp. nov. a protease producing bacterium isolated from ocean sediments of Laizhou Bay.</title>
        <authorList>
            <person name="Li Y."/>
        </authorList>
    </citation>
    <scope>NUCLEOTIDE SEQUENCE [LARGE SCALE GENOMIC DNA]</scope>
    <source>
        <strain evidence="7 8">22-7</strain>
    </source>
</reference>
<feature type="chain" id="PRO_5038924087" evidence="5">
    <location>
        <begin position="19"/>
        <end position="188"/>
    </location>
</feature>
<name>A0A2S5GCX2_9BACL</name>
<evidence type="ECO:0000256" key="1">
    <source>
        <dbReference type="ARBA" id="ARBA00010996"/>
    </source>
</evidence>
<evidence type="ECO:0000313" key="8">
    <source>
        <dbReference type="Proteomes" id="UP000239047"/>
    </source>
</evidence>
<gene>
    <name evidence="7" type="ORF">C4B60_08860</name>
</gene>
<evidence type="ECO:0000259" key="6">
    <source>
        <dbReference type="PROSITE" id="PS51352"/>
    </source>
</evidence>
<dbReference type="SUPFAM" id="SSF52833">
    <property type="entry name" value="Thioredoxin-like"/>
    <property type="match status" value="1"/>
</dbReference>
<dbReference type="OrthoDB" id="9811998at2"/>
<dbReference type="Proteomes" id="UP000239047">
    <property type="component" value="Unassembled WGS sequence"/>
</dbReference>
<dbReference type="PANTHER" id="PTHR12151:SF25">
    <property type="entry name" value="LINALOOL DEHYDRATASE_ISOMERASE DOMAIN-CONTAINING PROTEIN"/>
    <property type="match status" value="1"/>
</dbReference>
<sequence>MNKKLAGILLFVSCILLASCSPFQPEGPKVSGFTFTNQHEEAFGLEQLEGKVWIADFIFTNCETVCPPMTSTMKQVQDELREQNLDAEIVSFSVDPTVDTPEILKEYLARFTDDDSNWQLLSGYSQKEIERFALDEFQTLVNKPNEADQVIHGVNFYVVNPDGILVNEFSFTDPEVIEKIVDEVKRYQ</sequence>
<keyword evidence="8" id="KW-1185">Reference proteome</keyword>